<evidence type="ECO:0000313" key="3">
    <source>
        <dbReference type="Proteomes" id="UP000737018"/>
    </source>
</evidence>
<dbReference type="AlphaFoldDB" id="A0A8J4QJ23"/>
<evidence type="ECO:0000313" key="2">
    <source>
        <dbReference type="EMBL" id="KAF3950570.1"/>
    </source>
</evidence>
<keyword evidence="3" id="KW-1185">Reference proteome</keyword>
<proteinExistence type="predicted"/>
<feature type="transmembrane region" description="Helical" evidence="1">
    <location>
        <begin position="55"/>
        <end position="77"/>
    </location>
</feature>
<reference evidence="2" key="1">
    <citation type="submission" date="2020-03" db="EMBL/GenBank/DDBJ databases">
        <title>Castanea mollissima Vanexum genome sequencing.</title>
        <authorList>
            <person name="Staton M."/>
        </authorList>
    </citation>
    <scope>NUCLEOTIDE SEQUENCE</scope>
    <source>
        <tissue evidence="2">Leaf</tissue>
    </source>
</reference>
<feature type="transmembrane region" description="Helical" evidence="1">
    <location>
        <begin position="28"/>
        <end position="48"/>
    </location>
</feature>
<organism evidence="2 3">
    <name type="scientific">Castanea mollissima</name>
    <name type="common">Chinese chestnut</name>
    <dbReference type="NCBI Taxonomy" id="60419"/>
    <lineage>
        <taxon>Eukaryota</taxon>
        <taxon>Viridiplantae</taxon>
        <taxon>Streptophyta</taxon>
        <taxon>Embryophyta</taxon>
        <taxon>Tracheophyta</taxon>
        <taxon>Spermatophyta</taxon>
        <taxon>Magnoliopsida</taxon>
        <taxon>eudicotyledons</taxon>
        <taxon>Gunneridae</taxon>
        <taxon>Pentapetalae</taxon>
        <taxon>rosids</taxon>
        <taxon>fabids</taxon>
        <taxon>Fagales</taxon>
        <taxon>Fagaceae</taxon>
        <taxon>Castanea</taxon>
    </lineage>
</organism>
<protein>
    <submittedName>
        <fullName evidence="2">Uncharacterized protein</fullName>
    </submittedName>
</protein>
<keyword evidence="1" id="KW-0472">Membrane</keyword>
<name>A0A8J4QJ23_9ROSI</name>
<sequence length="112" mass="12944">MWAGLGYYCRECFLLEEEVVLAVQRMQVLLGLYMMLFPGALLLAITTCQQTRRHFFWSFLISLSGQMFIFKIMPGLLCHYFGVASRFYAFASEAHMEPTIEVCLDVIVIWGL</sequence>
<gene>
    <name evidence="2" type="ORF">CMV_023698</name>
</gene>
<evidence type="ECO:0000256" key="1">
    <source>
        <dbReference type="SAM" id="Phobius"/>
    </source>
</evidence>
<dbReference type="Proteomes" id="UP000737018">
    <property type="component" value="Unassembled WGS sequence"/>
</dbReference>
<keyword evidence="1" id="KW-1133">Transmembrane helix</keyword>
<dbReference type="EMBL" id="JRKL02005384">
    <property type="protein sequence ID" value="KAF3950570.1"/>
    <property type="molecule type" value="Genomic_DNA"/>
</dbReference>
<comment type="caution">
    <text evidence="2">The sequence shown here is derived from an EMBL/GenBank/DDBJ whole genome shotgun (WGS) entry which is preliminary data.</text>
</comment>
<accession>A0A8J4QJ23</accession>
<keyword evidence="1" id="KW-0812">Transmembrane</keyword>